<protein>
    <recommendedName>
        <fullName evidence="4">Sulfotransferase domain-containing protein</fullName>
    </recommendedName>
</protein>
<accession>A0A9X2Q601</accession>
<evidence type="ECO:0000313" key="6">
    <source>
        <dbReference type="Proteomes" id="UP001155057"/>
    </source>
</evidence>
<evidence type="ECO:0000256" key="1">
    <source>
        <dbReference type="ARBA" id="ARBA00005771"/>
    </source>
</evidence>
<dbReference type="Gene3D" id="3.40.50.300">
    <property type="entry name" value="P-loop containing nucleotide triphosphate hydrolases"/>
    <property type="match status" value="1"/>
</dbReference>
<evidence type="ECO:0000256" key="2">
    <source>
        <dbReference type="ARBA" id="ARBA00022679"/>
    </source>
</evidence>
<dbReference type="PANTHER" id="PTHR11783">
    <property type="entry name" value="SULFOTRANSFERASE SULT"/>
    <property type="match status" value="1"/>
</dbReference>
<reference evidence="5" key="1">
    <citation type="submission" date="2022-08" db="EMBL/GenBank/DDBJ databases">
        <title>Genomic Encyclopedia of Type Strains, Phase V (KMG-V): Genome sequencing to study the core and pangenomes of soil and plant-associated prokaryotes.</title>
        <authorList>
            <person name="Whitman W."/>
        </authorList>
    </citation>
    <scope>NUCLEOTIDE SEQUENCE</scope>
    <source>
        <strain evidence="5">SP3049</strain>
    </source>
</reference>
<gene>
    <name evidence="5" type="ORF">GGP61_002404</name>
</gene>
<comment type="similarity">
    <text evidence="1">Belongs to the sulfotransferase 1 family.</text>
</comment>
<evidence type="ECO:0000313" key="5">
    <source>
        <dbReference type="EMBL" id="MCS3710784.1"/>
    </source>
</evidence>
<sequence length="287" mass="32962">MQFVASYPKSGNTWIRLVAAAYSLQNVTAEDFMRFNEDDESRISNVIRFGDGTKYYFQAVSPYPIKALNFSAQARLRPAAMLKLEHELSETTTQRPILVKSHHLNGDVDGINLWNPAWTDRVVNPVRDPREVCCSFAAHMGNSLEKTAEQMNEEKFTIGGGENLYHLLGTWSQHVRGWLSADETPVHTVRYEDMKANPVGEFYDILDFLNAPDLTIERVEKAVEKTRFDRLKQKENEHEFPESTEHQDNFFRSGKTDGWKGELPVRLVRKIEKDHGDMMNALGYGYL</sequence>
<feature type="region of interest" description="Disordered" evidence="3">
    <location>
        <begin position="234"/>
        <end position="253"/>
    </location>
</feature>
<dbReference type="EMBL" id="JANUAE010000008">
    <property type="protein sequence ID" value="MCS3710784.1"/>
    <property type="molecule type" value="Genomic_DNA"/>
</dbReference>
<dbReference type="InterPro" id="IPR027417">
    <property type="entry name" value="P-loop_NTPase"/>
</dbReference>
<dbReference type="Proteomes" id="UP001155057">
    <property type="component" value="Unassembled WGS sequence"/>
</dbReference>
<feature type="domain" description="Sulfotransferase" evidence="4">
    <location>
        <begin position="3"/>
        <end position="279"/>
    </location>
</feature>
<dbReference type="SUPFAM" id="SSF52540">
    <property type="entry name" value="P-loop containing nucleoside triphosphate hydrolases"/>
    <property type="match status" value="1"/>
</dbReference>
<dbReference type="Pfam" id="PF00685">
    <property type="entry name" value="Sulfotransfer_1"/>
    <property type="match status" value="1"/>
</dbReference>
<dbReference type="GO" id="GO:0008146">
    <property type="term" value="F:sulfotransferase activity"/>
    <property type="evidence" value="ECO:0007669"/>
    <property type="project" value="InterPro"/>
</dbReference>
<comment type="caution">
    <text evidence="5">The sequence shown here is derived from an EMBL/GenBank/DDBJ whole genome shotgun (WGS) entry which is preliminary data.</text>
</comment>
<evidence type="ECO:0000256" key="3">
    <source>
        <dbReference type="SAM" id="MobiDB-lite"/>
    </source>
</evidence>
<keyword evidence="2" id="KW-0808">Transferase</keyword>
<dbReference type="AlphaFoldDB" id="A0A9X2Q601"/>
<proteinExistence type="inferred from homology"/>
<dbReference type="RefSeq" id="WP_011405345.1">
    <property type="nucleotide sequence ID" value="NZ_CALTRY010000028.1"/>
</dbReference>
<evidence type="ECO:0000259" key="4">
    <source>
        <dbReference type="Pfam" id="PF00685"/>
    </source>
</evidence>
<name>A0A9X2Q601_9BACT</name>
<organism evidence="5 6">
    <name type="scientific">Salinibacter ruber</name>
    <dbReference type="NCBI Taxonomy" id="146919"/>
    <lineage>
        <taxon>Bacteria</taxon>
        <taxon>Pseudomonadati</taxon>
        <taxon>Rhodothermota</taxon>
        <taxon>Rhodothermia</taxon>
        <taxon>Rhodothermales</taxon>
        <taxon>Salinibacteraceae</taxon>
        <taxon>Salinibacter</taxon>
    </lineage>
</organism>
<dbReference type="InterPro" id="IPR000863">
    <property type="entry name" value="Sulfotransferase_dom"/>
</dbReference>